<proteinExistence type="inferred from homology"/>
<evidence type="ECO:0000259" key="8">
    <source>
        <dbReference type="Pfam" id="PF18052"/>
    </source>
</evidence>
<dbReference type="GO" id="GO:0005524">
    <property type="term" value="F:ATP binding"/>
    <property type="evidence" value="ECO:0007669"/>
    <property type="project" value="UniProtKB-KW"/>
</dbReference>
<evidence type="ECO:0000259" key="10">
    <source>
        <dbReference type="Pfam" id="PF25019"/>
    </source>
</evidence>
<protein>
    <recommendedName>
        <fullName evidence="13">Cc-nbs-lrr resistance protein</fullName>
    </recommendedName>
</protein>
<keyword evidence="3" id="KW-0677">Repeat</keyword>
<name>A0AAF0USX4_SOLVR</name>
<dbReference type="GO" id="GO:0043531">
    <property type="term" value="F:ADP binding"/>
    <property type="evidence" value="ECO:0007669"/>
    <property type="project" value="InterPro"/>
</dbReference>
<gene>
    <name evidence="11" type="ORF">MTR67_045565</name>
</gene>
<dbReference type="Gene3D" id="1.20.5.4130">
    <property type="match status" value="1"/>
</dbReference>
<dbReference type="InterPro" id="IPR038005">
    <property type="entry name" value="RX-like_CC"/>
</dbReference>
<dbReference type="Gene3D" id="3.40.50.300">
    <property type="entry name" value="P-loop containing nucleotide triphosphate hydrolases"/>
    <property type="match status" value="1"/>
</dbReference>
<dbReference type="SUPFAM" id="SSF52540">
    <property type="entry name" value="P-loop containing nucleoside triphosphate hydrolases"/>
    <property type="match status" value="1"/>
</dbReference>
<reference evidence="11" key="1">
    <citation type="submission" date="2023-08" db="EMBL/GenBank/DDBJ databases">
        <title>A de novo genome assembly of Solanum verrucosum Schlechtendal, a Mexican diploid species geographically isolated from the other diploid A-genome species in potato relatives.</title>
        <authorList>
            <person name="Hosaka K."/>
        </authorList>
    </citation>
    <scope>NUCLEOTIDE SEQUENCE</scope>
    <source>
        <tissue evidence="11">Young leaves</tissue>
    </source>
</reference>
<evidence type="ECO:0000256" key="3">
    <source>
        <dbReference type="ARBA" id="ARBA00022737"/>
    </source>
</evidence>
<evidence type="ECO:0000256" key="1">
    <source>
        <dbReference type="ARBA" id="ARBA00008894"/>
    </source>
</evidence>
<keyword evidence="2" id="KW-0433">Leucine-rich repeat</keyword>
<evidence type="ECO:0000313" key="11">
    <source>
        <dbReference type="EMBL" id="WMV52180.1"/>
    </source>
</evidence>
<dbReference type="Pfam" id="PF23559">
    <property type="entry name" value="WHD_DRP"/>
    <property type="match status" value="1"/>
</dbReference>
<dbReference type="Pfam" id="PF25019">
    <property type="entry name" value="LRR_R13L1-DRL21"/>
    <property type="match status" value="1"/>
</dbReference>
<dbReference type="InterPro" id="IPR041118">
    <property type="entry name" value="Rx_N"/>
</dbReference>
<dbReference type="InterPro" id="IPR058922">
    <property type="entry name" value="WHD_DRP"/>
</dbReference>
<dbReference type="InterPro" id="IPR032675">
    <property type="entry name" value="LRR_dom_sf"/>
</dbReference>
<keyword evidence="12" id="KW-1185">Reference proteome</keyword>
<dbReference type="InterPro" id="IPR001611">
    <property type="entry name" value="Leu-rich_rpt"/>
</dbReference>
<dbReference type="PANTHER" id="PTHR36766">
    <property type="entry name" value="PLANT BROAD-SPECTRUM MILDEW RESISTANCE PROTEIN RPW8"/>
    <property type="match status" value="1"/>
</dbReference>
<evidence type="ECO:0000259" key="7">
    <source>
        <dbReference type="Pfam" id="PF00931"/>
    </source>
</evidence>
<evidence type="ECO:0000259" key="9">
    <source>
        <dbReference type="Pfam" id="PF23559"/>
    </source>
</evidence>
<dbReference type="Pfam" id="PF18052">
    <property type="entry name" value="Rx_N"/>
    <property type="match status" value="1"/>
</dbReference>
<feature type="domain" description="Disease resistance protein winged helix" evidence="9">
    <location>
        <begin position="422"/>
        <end position="494"/>
    </location>
</feature>
<evidence type="ECO:0000256" key="5">
    <source>
        <dbReference type="ARBA" id="ARBA00022821"/>
    </source>
</evidence>
<evidence type="ECO:0000256" key="4">
    <source>
        <dbReference type="ARBA" id="ARBA00022741"/>
    </source>
</evidence>
<dbReference type="InterPro" id="IPR056789">
    <property type="entry name" value="LRR_R13L1-DRL21"/>
</dbReference>
<feature type="domain" description="Disease resistance N-terminal" evidence="8">
    <location>
        <begin position="10"/>
        <end position="94"/>
    </location>
</feature>
<sequence>MADPVIGATVQVVLEKLLSLTIEEAKTLRNCKKNLRMLTKYVSIIQAFIHDAERRQVEDQAVEEWLKMLERVAEDAENVFDKFTYESLKAQVMKNQAKLLEKVHSFFSNTAFKYKMSRKINNINEELRAINQLANDLGLQSLTVPSRKILQIRETDSLGVASDVVGRDKDVAEIKEKMLNMREEVVLCAIPIVGMGGLGKTTIANRIFNDEEIGKHFEKRVWLCLPEMSDTKSFLEQILQSLTERKLEVQTRDIIVKKLRDELGGKRYLLVLDDLWHVDLPVWDEFMDSLRGINTSRGNCILVTTRMKLVASTVAAVGPHMLEKLEKDHCWSIFKKRAFVDGEVPEDILSVENRIAEMCQGLPLAASVLGGLFRNKEKHEWWAILDGNPLVADENSLKKILKLSYVNLPSPYLKKCFAYFAMFPKDFKFEKDKLIQLWMAEGFLRPSQEIPVMEDVGNKFFQILLQYSLLQDVELDEHNNTTRCKMHDLVHDLAGDTLKSKLFDTESVGGKNLSQVRYFGWDSPTDQIDKINEPGLLCTLFWKSNISDDVLLSFQFLRVLNLSGSGIKELSASIGKLIYLRYLDLSNTKIVALPNSICKLYNLQTFRVNDCRSLRKLPEEMANMISLRHICWYDRYGSDMQTPLNMGQLTSLQTLQFFYVGSEKGHRIEELGRLKNLRGELKIKHLQLVGNKEEAQTAYLQEKPNIYKLAYLWSHDESEGCEINDEHVLDGLQPHPNLKALSVVDYLGTKFPSWFSEELLPNLVKLKLSGCKRCKEIPSLGQLKFLQHLELVGFHELECIGPDLYGVEISNNGSSSIIQVFPSLRKLVLEDMCSLIEWKGDEVGVRMFPRLEKLSISVCPLLKSTLSQFEILRELSIEGVDSEMPLLNLCSNLTSLVNLDVCNVKELTCLPDEMLRNNVSLQYLSVSYCGEFRELPRSLYNVHSLKRLRISCCANFSSFPVPCGENYLTNLQSLVLFDCYGLTSLPSGMLEHCRSLEDFNVRNCNNLVSLPLHVWEMPSLSYLGLSDCPKLISVPAGGLHCLTGLRTLKIGPFSEMVDFEAFQLIFNGIQQLSSLRTLEVYGRTDWDSLPHQLMQLSALTEIGIHDFGIEALPHRLGNLTSLVTLYLVRCKWLQHVDFSDAMPKLRYLEIRDCPLLEALSDGLGNLVSLQEIRLWNCKKLEHLPSRDAMQLLTKLWNLQISACPQLEESCMNRSGSNSQWSNISHIPIIDLGGTIVQNLILGPEQPGRVRGLGLGVVPTVAFKQTSRRFKHVDVSSSSASAPPPKWQQ</sequence>
<dbReference type="InterPro" id="IPR002182">
    <property type="entry name" value="NB-ARC"/>
</dbReference>
<evidence type="ECO:0008006" key="13">
    <source>
        <dbReference type="Google" id="ProtNLM"/>
    </source>
</evidence>
<dbReference type="PANTHER" id="PTHR36766:SF70">
    <property type="entry name" value="DISEASE RESISTANCE PROTEIN RGA4"/>
    <property type="match status" value="1"/>
</dbReference>
<dbReference type="Pfam" id="PF00931">
    <property type="entry name" value="NB-ARC"/>
    <property type="match status" value="1"/>
</dbReference>
<dbReference type="SUPFAM" id="SSF52058">
    <property type="entry name" value="L domain-like"/>
    <property type="match status" value="2"/>
</dbReference>
<evidence type="ECO:0000256" key="6">
    <source>
        <dbReference type="ARBA" id="ARBA00022840"/>
    </source>
</evidence>
<evidence type="ECO:0000256" key="2">
    <source>
        <dbReference type="ARBA" id="ARBA00022614"/>
    </source>
</evidence>
<dbReference type="InterPro" id="IPR042197">
    <property type="entry name" value="Apaf_helical"/>
</dbReference>
<dbReference type="Proteomes" id="UP001234989">
    <property type="component" value="Chromosome 10"/>
</dbReference>
<organism evidence="11 12">
    <name type="scientific">Solanum verrucosum</name>
    <dbReference type="NCBI Taxonomy" id="315347"/>
    <lineage>
        <taxon>Eukaryota</taxon>
        <taxon>Viridiplantae</taxon>
        <taxon>Streptophyta</taxon>
        <taxon>Embryophyta</taxon>
        <taxon>Tracheophyta</taxon>
        <taxon>Spermatophyta</taxon>
        <taxon>Magnoliopsida</taxon>
        <taxon>eudicotyledons</taxon>
        <taxon>Gunneridae</taxon>
        <taxon>Pentapetalae</taxon>
        <taxon>asterids</taxon>
        <taxon>lamiids</taxon>
        <taxon>Solanales</taxon>
        <taxon>Solanaceae</taxon>
        <taxon>Solanoideae</taxon>
        <taxon>Solaneae</taxon>
        <taxon>Solanum</taxon>
    </lineage>
</organism>
<keyword evidence="6" id="KW-0067">ATP-binding</keyword>
<dbReference type="Gene3D" id="1.10.10.10">
    <property type="entry name" value="Winged helix-like DNA-binding domain superfamily/Winged helix DNA-binding domain"/>
    <property type="match status" value="1"/>
</dbReference>
<dbReference type="InterPro" id="IPR036388">
    <property type="entry name" value="WH-like_DNA-bd_sf"/>
</dbReference>
<dbReference type="GO" id="GO:0006952">
    <property type="term" value="P:defense response"/>
    <property type="evidence" value="ECO:0007669"/>
    <property type="project" value="UniProtKB-KW"/>
</dbReference>
<dbReference type="EMBL" id="CP133621">
    <property type="protein sequence ID" value="WMV52180.1"/>
    <property type="molecule type" value="Genomic_DNA"/>
</dbReference>
<dbReference type="Pfam" id="PF00560">
    <property type="entry name" value="LRR_1"/>
    <property type="match status" value="1"/>
</dbReference>
<keyword evidence="5" id="KW-0611">Plant defense</keyword>
<dbReference type="CDD" id="cd14798">
    <property type="entry name" value="RX-CC_like"/>
    <property type="match status" value="1"/>
</dbReference>
<dbReference type="GO" id="GO:0051707">
    <property type="term" value="P:response to other organism"/>
    <property type="evidence" value="ECO:0007669"/>
    <property type="project" value="UniProtKB-ARBA"/>
</dbReference>
<keyword evidence="4" id="KW-0547">Nucleotide-binding</keyword>
<accession>A0AAF0USX4</accession>
<dbReference type="Gene3D" id="1.10.8.430">
    <property type="entry name" value="Helical domain of apoptotic protease-activating factors"/>
    <property type="match status" value="1"/>
</dbReference>
<evidence type="ECO:0000313" key="12">
    <source>
        <dbReference type="Proteomes" id="UP001234989"/>
    </source>
</evidence>
<feature type="domain" description="NB-ARC" evidence="7">
    <location>
        <begin position="168"/>
        <end position="339"/>
    </location>
</feature>
<dbReference type="InterPro" id="IPR027417">
    <property type="entry name" value="P-loop_NTPase"/>
</dbReference>
<dbReference type="Gene3D" id="3.80.10.10">
    <property type="entry name" value="Ribonuclease Inhibitor"/>
    <property type="match status" value="3"/>
</dbReference>
<feature type="domain" description="R13L1/DRL21-like LRR repeat region" evidence="10">
    <location>
        <begin position="668"/>
        <end position="793"/>
    </location>
</feature>
<dbReference type="FunFam" id="1.10.10.10:FF:000322">
    <property type="entry name" value="Probable disease resistance protein At1g63360"/>
    <property type="match status" value="1"/>
</dbReference>
<comment type="similarity">
    <text evidence="1">Belongs to the disease resistance NB-LRR family.</text>
</comment>
<dbReference type="PRINTS" id="PR00364">
    <property type="entry name" value="DISEASERSIST"/>
</dbReference>